<evidence type="ECO:0000256" key="1">
    <source>
        <dbReference type="SAM" id="SignalP"/>
    </source>
</evidence>
<organism evidence="2">
    <name type="scientific">Borrelia hermsii YBT</name>
    <dbReference type="NCBI Taxonomy" id="1313295"/>
    <lineage>
        <taxon>Bacteria</taxon>
        <taxon>Pseudomonadati</taxon>
        <taxon>Spirochaetota</taxon>
        <taxon>Spirochaetia</taxon>
        <taxon>Spirochaetales</taxon>
        <taxon>Borreliaceae</taxon>
        <taxon>Borrelia</taxon>
    </lineage>
</organism>
<dbReference type="EMBL" id="CP005719">
    <property type="protein sequence ID" value="AHH13251.1"/>
    <property type="molecule type" value="Genomic_DNA"/>
</dbReference>
<dbReference type="AlphaFoldDB" id="W5T7D0"/>
<protein>
    <recommendedName>
        <fullName evidence="3">Variable outer membrane protein</fullName>
    </recommendedName>
</protein>
<proteinExistence type="predicted"/>
<name>W5T7D0_BORHE</name>
<accession>W5T7D0</accession>
<keyword evidence="2" id="KW-0614">Plasmid</keyword>
<gene>
    <name evidence="2" type="ORF">BHO_0900052</name>
</gene>
<evidence type="ECO:0008006" key="3">
    <source>
        <dbReference type="Google" id="ProtNLM"/>
    </source>
</evidence>
<reference evidence="2" key="1">
    <citation type="submission" date="2013-04" db="EMBL/GenBank/DDBJ databases">
        <title>Comparative Genomics of Relapsing Fever Spirochetes.</title>
        <authorList>
            <person name="Schwan T.G."/>
            <person name="Raffel S.J."/>
            <person name="Porcella S.F."/>
            <person name="Martens C.A."/>
            <person name="Bruno D.P."/>
            <person name="Ricklefs S.M."/>
            <person name="Barbian K.B."/>
        </authorList>
    </citation>
    <scope>NUCLEOTIDE SEQUENCE</scope>
    <source>
        <strain evidence="2">YBT</strain>
        <plasmid evidence="2">unnamed</plasmid>
    </source>
</reference>
<feature type="signal peptide" evidence="1">
    <location>
        <begin position="1"/>
        <end position="20"/>
    </location>
</feature>
<dbReference type="HOGENOM" id="CLU_2462958_0_0_12"/>
<geneLocation type="plasmid" evidence="2">
    <name>unnamed</name>
</geneLocation>
<keyword evidence="1" id="KW-0732">Signal</keyword>
<evidence type="ECO:0000313" key="2">
    <source>
        <dbReference type="EMBL" id="AHH13251.1"/>
    </source>
</evidence>
<sequence length="88" mass="8964">MVAVNNLPISFLLSSLVASASALPSFKTTSTIAFIPLTSELILAVSPGKASSFCLALPIAASVVAPLAAVLAPSAILSNELILKHYLN</sequence>
<feature type="chain" id="PRO_5004871589" description="Variable outer membrane protein" evidence="1">
    <location>
        <begin position="21"/>
        <end position="88"/>
    </location>
</feature>